<evidence type="ECO:0000256" key="3">
    <source>
        <dbReference type="ARBA" id="ARBA00022692"/>
    </source>
</evidence>
<dbReference type="Pfam" id="PF04138">
    <property type="entry name" value="GtrA_DPMS_TM"/>
    <property type="match status" value="1"/>
</dbReference>
<evidence type="ECO:0000313" key="9">
    <source>
        <dbReference type="Proteomes" id="UP000777303"/>
    </source>
</evidence>
<name>A0A948X0V1_9LACO</name>
<evidence type="ECO:0000256" key="1">
    <source>
        <dbReference type="ARBA" id="ARBA00004141"/>
    </source>
</evidence>
<gene>
    <name evidence="8" type="ORF">H9901_04270</name>
</gene>
<comment type="subcellular location">
    <subcellularLocation>
        <location evidence="1">Membrane</location>
        <topology evidence="1">Multi-pass membrane protein</topology>
    </subcellularLocation>
</comment>
<evidence type="ECO:0000256" key="5">
    <source>
        <dbReference type="ARBA" id="ARBA00023136"/>
    </source>
</evidence>
<dbReference type="GO" id="GO:0005886">
    <property type="term" value="C:plasma membrane"/>
    <property type="evidence" value="ECO:0007669"/>
    <property type="project" value="TreeGrafter"/>
</dbReference>
<proteinExistence type="inferred from homology"/>
<evidence type="ECO:0000259" key="7">
    <source>
        <dbReference type="Pfam" id="PF04138"/>
    </source>
</evidence>
<dbReference type="InterPro" id="IPR007267">
    <property type="entry name" value="GtrA_DPMS_TM"/>
</dbReference>
<sequence length="163" mass="18639">MKKIKDLFTKYGEQIRYLFVGGITTVINFVALFVLSKVCHLPLLIANSLAWLISIIWAFFANKSIVYRSKYTTIANFFQELIGFFGARLFSLVLDDGIMLIGVHLLHQNELIVKLIDQVVIVITNYILGKVVFRHKEEELHEKEAEIIADEAALTAKSEEKHN</sequence>
<organism evidence="8 9">
    <name type="scientific">Candidatus Paralactobacillus gallistercoris</name>
    <dbReference type="NCBI Taxonomy" id="2838724"/>
    <lineage>
        <taxon>Bacteria</taxon>
        <taxon>Bacillati</taxon>
        <taxon>Bacillota</taxon>
        <taxon>Bacilli</taxon>
        <taxon>Lactobacillales</taxon>
        <taxon>Lactobacillaceae</taxon>
        <taxon>Lactobacillus</taxon>
    </lineage>
</organism>
<feature type="domain" description="GtrA/DPMS transmembrane" evidence="7">
    <location>
        <begin position="16"/>
        <end position="132"/>
    </location>
</feature>
<reference evidence="8" key="1">
    <citation type="journal article" date="2021" name="PeerJ">
        <title>Extensive microbial diversity within the chicken gut microbiome revealed by metagenomics and culture.</title>
        <authorList>
            <person name="Gilroy R."/>
            <person name="Ravi A."/>
            <person name="Getino M."/>
            <person name="Pursley I."/>
            <person name="Horton D.L."/>
            <person name="Alikhan N.F."/>
            <person name="Baker D."/>
            <person name="Gharbi K."/>
            <person name="Hall N."/>
            <person name="Watson M."/>
            <person name="Adriaenssens E.M."/>
            <person name="Foster-Nyarko E."/>
            <person name="Jarju S."/>
            <person name="Secka A."/>
            <person name="Antonio M."/>
            <person name="Oren A."/>
            <person name="Chaudhuri R.R."/>
            <person name="La Ragione R."/>
            <person name="Hildebrand F."/>
            <person name="Pallen M.J."/>
        </authorList>
    </citation>
    <scope>NUCLEOTIDE SEQUENCE</scope>
    <source>
        <strain evidence="8">F6-6636</strain>
    </source>
</reference>
<accession>A0A948X0V1</accession>
<dbReference type="EMBL" id="JAHLFS010000051">
    <property type="protein sequence ID" value="MBU3851897.1"/>
    <property type="molecule type" value="Genomic_DNA"/>
</dbReference>
<comment type="similarity">
    <text evidence="2">Belongs to the GtrA family.</text>
</comment>
<feature type="transmembrane region" description="Helical" evidence="6">
    <location>
        <begin position="81"/>
        <end position="105"/>
    </location>
</feature>
<protein>
    <submittedName>
        <fullName evidence="8">GtrA family protein</fullName>
    </submittedName>
</protein>
<evidence type="ECO:0000256" key="2">
    <source>
        <dbReference type="ARBA" id="ARBA00009399"/>
    </source>
</evidence>
<dbReference type="PANTHER" id="PTHR38459">
    <property type="entry name" value="PROPHAGE BACTOPRENOL-LINKED GLUCOSE TRANSLOCASE HOMOLOG"/>
    <property type="match status" value="1"/>
</dbReference>
<keyword evidence="5 6" id="KW-0472">Membrane</keyword>
<evidence type="ECO:0000256" key="6">
    <source>
        <dbReference type="SAM" id="Phobius"/>
    </source>
</evidence>
<dbReference type="InterPro" id="IPR051401">
    <property type="entry name" value="GtrA_CellWall_Glycosyl"/>
</dbReference>
<evidence type="ECO:0000313" key="8">
    <source>
        <dbReference type="EMBL" id="MBU3851897.1"/>
    </source>
</evidence>
<feature type="transmembrane region" description="Helical" evidence="6">
    <location>
        <begin position="41"/>
        <end position="60"/>
    </location>
</feature>
<dbReference type="PANTHER" id="PTHR38459:SF5">
    <property type="entry name" value="CELL WALL TEICHOIC ACID GLYCOSYLATION PROTEIN GTCA"/>
    <property type="match status" value="1"/>
</dbReference>
<feature type="transmembrane region" description="Helical" evidence="6">
    <location>
        <begin position="15"/>
        <end position="35"/>
    </location>
</feature>
<reference evidence="8" key="2">
    <citation type="submission" date="2021-04" db="EMBL/GenBank/DDBJ databases">
        <authorList>
            <person name="Gilroy R."/>
        </authorList>
    </citation>
    <scope>NUCLEOTIDE SEQUENCE</scope>
    <source>
        <strain evidence="8">F6-6636</strain>
    </source>
</reference>
<dbReference type="Proteomes" id="UP000777303">
    <property type="component" value="Unassembled WGS sequence"/>
</dbReference>
<keyword evidence="3 6" id="KW-0812">Transmembrane</keyword>
<comment type="caution">
    <text evidence="8">The sequence shown here is derived from an EMBL/GenBank/DDBJ whole genome shotgun (WGS) entry which is preliminary data.</text>
</comment>
<dbReference type="AlphaFoldDB" id="A0A948X0V1"/>
<keyword evidence="4 6" id="KW-1133">Transmembrane helix</keyword>
<dbReference type="GO" id="GO:0000271">
    <property type="term" value="P:polysaccharide biosynthetic process"/>
    <property type="evidence" value="ECO:0007669"/>
    <property type="project" value="InterPro"/>
</dbReference>
<evidence type="ECO:0000256" key="4">
    <source>
        <dbReference type="ARBA" id="ARBA00022989"/>
    </source>
</evidence>